<evidence type="ECO:0000313" key="3">
    <source>
        <dbReference type="EMBL" id="KAK6508994.1"/>
    </source>
</evidence>
<dbReference type="SUPFAM" id="SSF48403">
    <property type="entry name" value="Ankyrin repeat"/>
    <property type="match status" value="1"/>
</dbReference>
<feature type="compositionally biased region" description="Basic and acidic residues" evidence="2">
    <location>
        <begin position="136"/>
        <end position="152"/>
    </location>
</feature>
<proteinExistence type="predicted"/>
<name>A0AAV9WIT1_9PEZI</name>
<feature type="compositionally biased region" description="Polar residues" evidence="2">
    <location>
        <begin position="998"/>
        <end position="1009"/>
    </location>
</feature>
<dbReference type="Gene3D" id="1.25.40.20">
    <property type="entry name" value="Ankyrin repeat-containing domain"/>
    <property type="match status" value="1"/>
</dbReference>
<evidence type="ECO:0000313" key="4">
    <source>
        <dbReference type="Proteomes" id="UP001370758"/>
    </source>
</evidence>
<gene>
    <name evidence="3" type="ORF">TWF481_003760</name>
</gene>
<feature type="compositionally biased region" description="Low complexity" evidence="2">
    <location>
        <begin position="1"/>
        <end position="18"/>
    </location>
</feature>
<evidence type="ECO:0000256" key="1">
    <source>
        <dbReference type="PROSITE-ProRule" id="PRU00023"/>
    </source>
</evidence>
<keyword evidence="1" id="KW-0040">ANK repeat</keyword>
<dbReference type="EMBL" id="JAVHJL010000002">
    <property type="protein sequence ID" value="KAK6508994.1"/>
    <property type="molecule type" value="Genomic_DNA"/>
</dbReference>
<dbReference type="SMART" id="SM00248">
    <property type="entry name" value="ANK"/>
    <property type="match status" value="1"/>
</dbReference>
<feature type="compositionally biased region" description="Basic and acidic residues" evidence="2">
    <location>
        <begin position="1010"/>
        <end position="1063"/>
    </location>
</feature>
<dbReference type="AlphaFoldDB" id="A0AAV9WIT1"/>
<dbReference type="Proteomes" id="UP001370758">
    <property type="component" value="Unassembled WGS sequence"/>
</dbReference>
<comment type="caution">
    <text evidence="3">The sequence shown here is derived from an EMBL/GenBank/DDBJ whole genome shotgun (WGS) entry which is preliminary data.</text>
</comment>
<feature type="compositionally biased region" description="Polar residues" evidence="2">
    <location>
        <begin position="160"/>
        <end position="178"/>
    </location>
</feature>
<feature type="compositionally biased region" description="Polar residues" evidence="2">
    <location>
        <begin position="26"/>
        <end position="47"/>
    </location>
</feature>
<feature type="compositionally biased region" description="Basic and acidic residues" evidence="2">
    <location>
        <begin position="57"/>
        <end position="88"/>
    </location>
</feature>
<keyword evidence="4" id="KW-1185">Reference proteome</keyword>
<dbReference type="Pfam" id="PF00023">
    <property type="entry name" value="Ank"/>
    <property type="match status" value="1"/>
</dbReference>
<protein>
    <submittedName>
        <fullName evidence="3">Uncharacterized protein</fullName>
    </submittedName>
</protein>
<feature type="repeat" description="ANK" evidence="1">
    <location>
        <begin position="819"/>
        <end position="851"/>
    </location>
</feature>
<feature type="region of interest" description="Disordered" evidence="2">
    <location>
        <begin position="971"/>
        <end position="1070"/>
    </location>
</feature>
<accession>A0AAV9WIT1</accession>
<feature type="compositionally biased region" description="Polar residues" evidence="2">
    <location>
        <begin position="119"/>
        <end position="133"/>
    </location>
</feature>
<feature type="region of interest" description="Disordered" evidence="2">
    <location>
        <begin position="1"/>
        <end position="178"/>
    </location>
</feature>
<dbReference type="PROSITE" id="PS50088">
    <property type="entry name" value="ANK_REPEAT"/>
    <property type="match status" value="1"/>
</dbReference>
<evidence type="ECO:0000256" key="2">
    <source>
        <dbReference type="SAM" id="MobiDB-lite"/>
    </source>
</evidence>
<organism evidence="3 4">
    <name type="scientific">Arthrobotrys musiformis</name>
    <dbReference type="NCBI Taxonomy" id="47236"/>
    <lineage>
        <taxon>Eukaryota</taxon>
        <taxon>Fungi</taxon>
        <taxon>Dikarya</taxon>
        <taxon>Ascomycota</taxon>
        <taxon>Pezizomycotina</taxon>
        <taxon>Orbiliomycetes</taxon>
        <taxon>Orbiliales</taxon>
        <taxon>Orbiliaceae</taxon>
        <taxon>Arthrobotrys</taxon>
    </lineage>
</organism>
<dbReference type="PROSITE" id="PS50297">
    <property type="entry name" value="ANK_REP_REGION"/>
    <property type="match status" value="1"/>
</dbReference>
<sequence length="1070" mass="120320">MESKTSNSKLRSSLLWSKRTQEIFKPSTSSGAAKSKSNLNVSASAQGKNEPAQKGPRPGEAKPSEGRSRSESKASSHMENVDGADFQKHFQKLQVSNTESVSANGAASGGNGSARSSVYQNRNENSSPGSSSRKVGALEESRTRQKGHETEVRGQGVRQPETSLPTQSTKAAESATRNPISKRDVEVYAIEGAKGQSRHESIVPGPEGNSILQLNLEGLWEGHPNASFNITDALPPDKNPFQEVDPPQLGFVNYLYDKASTEIKDNKSDAAKPYLERLSLIKGTERVIGALNDEYYGPIIVDGVSRLQHNDDAAAFRVLEQLGETKYRNILEKEIVIHSCSSALQLIQNSSFKEAFEKITELKGHELDKHWTYSVESPVAKLTAIAGDYIKKDAISHIEAKDYTKAVELLQFLEESKDSGHIRTICSELARNFLKDALSDIGKLNPDLAWMNVFRADKIIDIGDWGPTRPGDGSLVKIVFEGITNKRDARKTAINYDYSLRNAVGPEKGIVEARSSILRRIRQYYELQITSELEKHNFQDAFQNLLELQQFWREPHKAHKDVISRLKMSNVTVTPTEYLRIVELFLVSRQRKFKIHWGDDKNKRDSKAEDEPSMSLLPTTPGLGFVYCLVHAEIFYFERRDLEKALFWCQQAVDIADSNIPTWVSKSDALYLLARIFQRKNMMIDADYYYSLIPSFEKYDQWRIYGNPGAVFRKTNNNSKMNRGSLGMSLDEFASLVEKIAQGMSADDRGAEEEISTLIRAVYADDFAWSGKEIRWSTRYTGLKLSGPLLHFLSSAGPLEYLQIAFHNPWINIREADDYGNTPLHKAAKVFDKEKAKFLIQNGASIAAPNAAGDSPLHLMLRFPGKLKMEGADISGTISLFVDVVTSTGKDSTQKVYLLATGNKLGQTPIDILRTCLVEELATLEARTQIGYLSRFVQAWDVISKSPHCPADYKKDPIFAMPAQRERDLRTGRGPLNIWGGKLPSNQPNLPPRPSQVPTPGTQEYTVAQSERDQERELNREEARRKRMRQFETARRKQLDLEKSKEKEREKREKEKEPGDAKRTKLWGIF</sequence>
<dbReference type="InterPro" id="IPR002110">
    <property type="entry name" value="Ankyrin_rpt"/>
</dbReference>
<reference evidence="3 4" key="1">
    <citation type="submission" date="2023-08" db="EMBL/GenBank/DDBJ databases">
        <authorList>
            <person name="Palmer J.M."/>
        </authorList>
    </citation>
    <scope>NUCLEOTIDE SEQUENCE [LARGE SCALE GENOMIC DNA]</scope>
    <source>
        <strain evidence="3 4">TWF481</strain>
    </source>
</reference>
<dbReference type="InterPro" id="IPR036770">
    <property type="entry name" value="Ankyrin_rpt-contain_sf"/>
</dbReference>